<feature type="domain" description="SSD" evidence="21">
    <location>
        <begin position="292"/>
        <end position="450"/>
    </location>
</feature>
<keyword evidence="17" id="KW-0325">Glycoprotein</keyword>
<keyword evidence="11 20" id="KW-1133">Transmembrane helix</keyword>
<keyword evidence="12" id="KW-0333">Golgi apparatus</keyword>
<evidence type="ECO:0000313" key="22">
    <source>
        <dbReference type="EMBL" id="KRX15240.1"/>
    </source>
</evidence>
<evidence type="ECO:0000256" key="9">
    <source>
        <dbReference type="ARBA" id="ARBA00022737"/>
    </source>
</evidence>
<dbReference type="InterPro" id="IPR030225">
    <property type="entry name" value="SCAP"/>
</dbReference>
<dbReference type="InterPro" id="IPR001680">
    <property type="entry name" value="WD40_rpt"/>
</dbReference>
<feature type="transmembrane region" description="Helical" evidence="20">
    <location>
        <begin position="290"/>
        <end position="309"/>
    </location>
</feature>
<evidence type="ECO:0000256" key="16">
    <source>
        <dbReference type="ARBA" id="ARBA00023166"/>
    </source>
</evidence>
<keyword evidence="9" id="KW-0677">Repeat</keyword>
<feature type="transmembrane region" description="Helical" evidence="20">
    <location>
        <begin position="676"/>
        <end position="699"/>
    </location>
</feature>
<dbReference type="SMART" id="SM00320">
    <property type="entry name" value="WD40"/>
    <property type="match status" value="3"/>
</dbReference>
<sequence>MNNRSQKNCGETMNYYHLKYQSVIVTSFSGKQQSVGSVCYQFHERSGVEMQRKGVIVRRRWQILERRVTHAYYKYGRFCSSHPFATLITSLSMALLLSYPLSRVRWFYPSPCVLVKTHGWPASPQPDELTWLYQKYPVAQILQIVVRLYDDSNGADMTDVVRGFYSMAFELDDQIKALLPNSSKEEESCHEQSAAGLLVLSPTGIWCHNRRLFFMDRHFLEQIKTTRSCKFDLLYGVPNSVRLSSYAMTIIADQNTTDFLIQLRHQFSAPDAGESAADLIHVQYKIKKTWMDYMLLFVSYIILLLYLYVCAQKIEMVKSKWALAFGAGCTVAFSLLMAAGICSHFSLIRRTWLVELFPYLALIVGVENTLCITRSVVSTPVHLEVNIRLARGLASEGWSITKNFLIGFCVLAVGFCSDVPEISEFCTVALVGFVVDFYMQLFFYVPCLTFDLARFGPNDKLRLSRAQFGEKNTVQNYPDDHYPSVCCPFKHAFKSLLPAAFNALFEYYSLNDCLKDADTNVNINADDNSRVDFLHRIPIPHCLEQLLRRNRPRYFQRFFMLAISVWIVWFAVGIHRCFNPSESLPTKLPEEKPHWELFHCWAELLESKGVTVSRRFVTILPAVELQARVNRSLVQTVRRQARDAQPLIVENVKHGNILAAGEPQFGNRISWLEVKLTAILILTCAIFLTVAIFIIYVCFGVRAENGKRPPALWKIPTRQTTDSNCFVESLPKAFQKQHVDYKAVLAMNDRVVSVSVDNHVTIWNSRTGQIEHPLNRPLLRVKPIDKIQPPWDNFMKSADIWCICGQNSLLALGYSNGVCSLYDINRTGCILSQVAPSQVGITAIVLQGNRLILALLDGKLHFMELKTISSLNIHGILCTEIKAVQLHKMTITCVTVCNSLLVTAGMDQTLKVCDLNTGCVEFSMHRHNSPIISVAVDRLTDTFVYSCCTDGVICAWNLCKLGRLVWIQRDCVGCSAEIALALTGRFLVGYSLSEIIWIWDKYDGLLISQIKQSLEKFIPFCLDTPQIVVLDDGLIAVNQKQSIQLWDLEKKMMLRQVDLDNQMDGIHDLQRLGEHALLCFISDVIYRVDFPIIKSFITIQSSSTPAVVLNVDRLGNRSLSEWSADKCPWS</sequence>
<evidence type="ECO:0000256" key="7">
    <source>
        <dbReference type="ARBA" id="ARBA00022574"/>
    </source>
</evidence>
<keyword evidence="15 20" id="KW-0472">Membrane</keyword>
<comment type="caution">
    <text evidence="22">The sequence shown here is derived from an EMBL/GenBank/DDBJ whole genome shotgun (WGS) entry which is preliminary data.</text>
</comment>
<evidence type="ECO:0000256" key="3">
    <source>
        <dbReference type="ARBA" id="ARBA00004653"/>
    </source>
</evidence>
<keyword evidence="13" id="KW-0443">Lipid metabolism</keyword>
<dbReference type="GO" id="GO:0000139">
    <property type="term" value="C:Golgi membrane"/>
    <property type="evidence" value="ECO:0007669"/>
    <property type="project" value="UniProtKB-SubCell"/>
</dbReference>
<dbReference type="PANTHER" id="PTHR46378">
    <property type="entry name" value="STEROL REGULATORY ELEMENT-BINDING PROTEIN CLEAVAGE-ACTIVATING PROTEIN"/>
    <property type="match status" value="1"/>
</dbReference>
<evidence type="ECO:0000256" key="2">
    <source>
        <dbReference type="ARBA" id="ARBA00004557"/>
    </source>
</evidence>
<keyword evidence="7" id="KW-0853">WD repeat</keyword>
<comment type="function">
    <text evidence="19">Escort protein required for cholesterol as well as lipid homeostasis. Regulates export of the SCAP-SREBP complex from the endoplasmic reticulum to the Golgi upon low cholesterol, thereby regulating the processing of sterol regulatory element-binding proteins (SREBPs) SREBF1/SREBP1 and SREBF2/SREBP2. At high sterol concentrations, formation of a ternary complex with INSIG (INSIG1 or INSIG2) leads to mask the ER export signal in SCAP, promoting retention of the complex in the endoplasmic reticulum. Low sterol concentrations trigger release of INSIG, a conformational change in the SSD domain of SCAP, unmasking of the ER export signal, promoting recruitment into COPII-coated vesicles and transport of the SCAP-SREBP to the Golgi: in the Golgi, SREBPs are then processed, releasing the transcription factor fragment of SREBPs from the membrane, its import into the nucleus and up-regulation of LDLR, INSIG1 and the mevalonate pathway. Binds cholesterol via its SSD domain.</text>
</comment>
<dbReference type="GO" id="GO:0032934">
    <property type="term" value="F:sterol binding"/>
    <property type="evidence" value="ECO:0007669"/>
    <property type="project" value="InterPro"/>
</dbReference>
<feature type="transmembrane region" description="Helical" evidence="20">
    <location>
        <begin position="359"/>
        <end position="383"/>
    </location>
</feature>
<organism evidence="22 23">
    <name type="scientific">Trichinella nelsoni</name>
    <dbReference type="NCBI Taxonomy" id="6336"/>
    <lineage>
        <taxon>Eukaryota</taxon>
        <taxon>Metazoa</taxon>
        <taxon>Ecdysozoa</taxon>
        <taxon>Nematoda</taxon>
        <taxon>Enoplea</taxon>
        <taxon>Dorylaimia</taxon>
        <taxon>Trichinellida</taxon>
        <taxon>Trichinellidae</taxon>
        <taxon>Trichinella</taxon>
    </lineage>
</organism>
<evidence type="ECO:0000313" key="23">
    <source>
        <dbReference type="Proteomes" id="UP000054630"/>
    </source>
</evidence>
<evidence type="ECO:0000256" key="8">
    <source>
        <dbReference type="ARBA" id="ARBA00022692"/>
    </source>
</evidence>
<evidence type="ECO:0000259" key="21">
    <source>
        <dbReference type="PROSITE" id="PS50156"/>
    </source>
</evidence>
<dbReference type="SUPFAM" id="SSF82866">
    <property type="entry name" value="Multidrug efflux transporter AcrB transmembrane domain"/>
    <property type="match status" value="1"/>
</dbReference>
<dbReference type="EMBL" id="JYDL01000136">
    <property type="protein sequence ID" value="KRX15240.1"/>
    <property type="molecule type" value="Genomic_DNA"/>
</dbReference>
<dbReference type="GO" id="GO:0032933">
    <property type="term" value="P:SREBP signaling pathway"/>
    <property type="evidence" value="ECO:0007669"/>
    <property type="project" value="InterPro"/>
</dbReference>
<evidence type="ECO:0000256" key="10">
    <source>
        <dbReference type="ARBA" id="ARBA00022824"/>
    </source>
</evidence>
<evidence type="ECO:0000256" key="6">
    <source>
        <dbReference type="ARBA" id="ARBA00022548"/>
    </source>
</evidence>
<evidence type="ECO:0000256" key="13">
    <source>
        <dbReference type="ARBA" id="ARBA00023098"/>
    </source>
</evidence>
<comment type="subcellular location">
    <subcellularLocation>
        <location evidence="2">Cytoplasmic vesicle</location>
        <location evidence="2">COPII-coated vesicle membrane</location>
        <topology evidence="2">Multi-pass membrane protein</topology>
    </subcellularLocation>
    <subcellularLocation>
        <location evidence="1">Endoplasmic reticulum membrane</location>
        <topology evidence="1">Multi-pass membrane protein</topology>
    </subcellularLocation>
    <subcellularLocation>
        <location evidence="3">Golgi apparatus membrane</location>
        <topology evidence="3">Multi-pass membrane protein</topology>
    </subcellularLocation>
</comment>
<dbReference type="PANTHER" id="PTHR46378:SF1">
    <property type="entry name" value="STEROL REGULATORY ELEMENT-BINDING PROTEIN CLEAVAGE-ACTIVATING PROTEIN"/>
    <property type="match status" value="1"/>
</dbReference>
<evidence type="ECO:0000256" key="5">
    <source>
        <dbReference type="ARBA" id="ARBA00019541"/>
    </source>
</evidence>
<evidence type="ECO:0000256" key="17">
    <source>
        <dbReference type="ARBA" id="ARBA00023180"/>
    </source>
</evidence>
<dbReference type="InterPro" id="IPR036322">
    <property type="entry name" value="WD40_repeat_dom_sf"/>
</dbReference>
<dbReference type="Pfam" id="PF12349">
    <property type="entry name" value="Sterol-sensing"/>
    <property type="match status" value="1"/>
</dbReference>
<feature type="transmembrane region" description="Helical" evidence="20">
    <location>
        <begin position="558"/>
        <end position="575"/>
    </location>
</feature>
<gene>
    <name evidence="22" type="primary">SCAP</name>
    <name evidence="22" type="ORF">T07_11031</name>
</gene>
<dbReference type="STRING" id="6336.A0A0V0RLR9"/>
<evidence type="ECO:0000256" key="12">
    <source>
        <dbReference type="ARBA" id="ARBA00023034"/>
    </source>
</evidence>
<evidence type="ECO:0000256" key="18">
    <source>
        <dbReference type="ARBA" id="ARBA00023221"/>
    </source>
</evidence>
<keyword evidence="8 20" id="KW-0812">Transmembrane</keyword>
<keyword evidence="18" id="KW-0753">Steroid metabolism</keyword>
<dbReference type="GO" id="GO:0005789">
    <property type="term" value="C:endoplasmic reticulum membrane"/>
    <property type="evidence" value="ECO:0007669"/>
    <property type="project" value="UniProtKB-SubCell"/>
</dbReference>
<feature type="transmembrane region" description="Helical" evidence="20">
    <location>
        <begin position="404"/>
        <end position="422"/>
    </location>
</feature>
<evidence type="ECO:0000256" key="15">
    <source>
        <dbReference type="ARBA" id="ARBA00023136"/>
    </source>
</evidence>
<dbReference type="InterPro" id="IPR000731">
    <property type="entry name" value="SSD"/>
</dbReference>
<dbReference type="PROSITE" id="PS50156">
    <property type="entry name" value="SSD"/>
    <property type="match status" value="1"/>
</dbReference>
<feature type="transmembrane region" description="Helical" evidence="20">
    <location>
        <begin position="321"/>
        <end position="347"/>
    </location>
</feature>
<dbReference type="GO" id="GO:0012507">
    <property type="term" value="C:ER to Golgi transport vesicle membrane"/>
    <property type="evidence" value="ECO:0007669"/>
    <property type="project" value="UniProtKB-SubCell"/>
</dbReference>
<feature type="transmembrane region" description="Helical" evidence="20">
    <location>
        <begin position="428"/>
        <end position="453"/>
    </location>
</feature>
<evidence type="ECO:0000256" key="20">
    <source>
        <dbReference type="SAM" id="Phobius"/>
    </source>
</evidence>
<evidence type="ECO:0000256" key="1">
    <source>
        <dbReference type="ARBA" id="ARBA00004477"/>
    </source>
</evidence>
<dbReference type="Proteomes" id="UP000054630">
    <property type="component" value="Unassembled WGS sequence"/>
</dbReference>
<protein>
    <recommendedName>
        <fullName evidence="5">Sterol regulatory element-binding protein cleavage-activating protein</fullName>
    </recommendedName>
</protein>
<keyword evidence="6" id="KW-0153">Cholesterol metabolism</keyword>
<keyword evidence="10" id="KW-0256">Endoplasmic reticulum</keyword>
<reference evidence="22 23" key="1">
    <citation type="submission" date="2015-01" db="EMBL/GenBank/DDBJ databases">
        <title>Evolution of Trichinella species and genotypes.</title>
        <authorList>
            <person name="Korhonen P.K."/>
            <person name="Edoardo P."/>
            <person name="Giuseppe L.R."/>
            <person name="Gasser R.B."/>
        </authorList>
    </citation>
    <scope>NUCLEOTIDE SEQUENCE [LARGE SCALE GENOMIC DNA]</scope>
    <source>
        <strain evidence="22">ISS37</strain>
    </source>
</reference>
<evidence type="ECO:0000256" key="19">
    <source>
        <dbReference type="ARBA" id="ARBA00045958"/>
    </source>
</evidence>
<keyword evidence="14" id="KW-0446">Lipid-binding</keyword>
<keyword evidence="16" id="KW-1207">Sterol metabolism</keyword>
<dbReference type="AlphaFoldDB" id="A0A0V0RLR9"/>
<evidence type="ECO:0000256" key="11">
    <source>
        <dbReference type="ARBA" id="ARBA00022989"/>
    </source>
</evidence>
<dbReference type="GO" id="GO:0045540">
    <property type="term" value="P:regulation of cholesterol biosynthetic process"/>
    <property type="evidence" value="ECO:0007669"/>
    <property type="project" value="TreeGrafter"/>
</dbReference>
<comment type="similarity">
    <text evidence="4">Belongs to the WD repeat SCAP family.</text>
</comment>
<dbReference type="GO" id="GO:0008203">
    <property type="term" value="P:cholesterol metabolic process"/>
    <property type="evidence" value="ECO:0007669"/>
    <property type="project" value="UniProtKB-KW"/>
</dbReference>
<dbReference type="OrthoDB" id="60477at2759"/>
<name>A0A0V0RLR9_9BILA</name>
<dbReference type="Gene3D" id="2.130.10.10">
    <property type="entry name" value="YVTN repeat-like/Quinoprotein amine dehydrogenase"/>
    <property type="match status" value="1"/>
</dbReference>
<evidence type="ECO:0000256" key="4">
    <source>
        <dbReference type="ARBA" id="ARBA00007410"/>
    </source>
</evidence>
<dbReference type="InterPro" id="IPR053958">
    <property type="entry name" value="HMGCR/SNAP/NPC1-like_SSD"/>
</dbReference>
<accession>A0A0V0RLR9</accession>
<keyword evidence="23" id="KW-1185">Reference proteome</keyword>
<proteinExistence type="inferred from homology"/>
<dbReference type="GO" id="GO:0032936">
    <property type="term" value="C:SREBP-SCAP complex"/>
    <property type="evidence" value="ECO:0007669"/>
    <property type="project" value="TreeGrafter"/>
</dbReference>
<evidence type="ECO:0000256" key="14">
    <source>
        <dbReference type="ARBA" id="ARBA00023121"/>
    </source>
</evidence>
<dbReference type="SUPFAM" id="SSF50978">
    <property type="entry name" value="WD40 repeat-like"/>
    <property type="match status" value="1"/>
</dbReference>
<dbReference type="InterPro" id="IPR015943">
    <property type="entry name" value="WD40/YVTN_repeat-like_dom_sf"/>
</dbReference>